<dbReference type="AlphaFoldDB" id="A0A2S8RYQ9"/>
<proteinExistence type="inferred from homology"/>
<dbReference type="InterPro" id="IPR000760">
    <property type="entry name" value="Inositol_monophosphatase-like"/>
</dbReference>
<dbReference type="PRINTS" id="PR00377">
    <property type="entry name" value="IMPHPHTASES"/>
</dbReference>
<comment type="similarity">
    <text evidence="1">Belongs to the inositol monophosphatase superfamily.</text>
</comment>
<feature type="binding site" evidence="4">
    <location>
        <position position="88"/>
    </location>
    <ligand>
        <name>Mg(2+)</name>
        <dbReference type="ChEBI" id="CHEBI:18420"/>
        <label>1</label>
        <note>catalytic</note>
    </ligand>
</feature>
<dbReference type="Proteomes" id="UP000238338">
    <property type="component" value="Unassembled WGS sequence"/>
</dbReference>
<name>A0A2S8RYQ9_9RHOB</name>
<dbReference type="GO" id="GO:0008934">
    <property type="term" value="F:inositol monophosphate 1-phosphatase activity"/>
    <property type="evidence" value="ECO:0007669"/>
    <property type="project" value="TreeGrafter"/>
</dbReference>
<dbReference type="GO" id="GO:0007165">
    <property type="term" value="P:signal transduction"/>
    <property type="evidence" value="ECO:0007669"/>
    <property type="project" value="TreeGrafter"/>
</dbReference>
<dbReference type="GO" id="GO:0046854">
    <property type="term" value="P:phosphatidylinositol phosphate biosynthetic process"/>
    <property type="evidence" value="ECO:0007669"/>
    <property type="project" value="InterPro"/>
</dbReference>
<feature type="binding site" evidence="4">
    <location>
        <position position="207"/>
    </location>
    <ligand>
        <name>Mg(2+)</name>
        <dbReference type="ChEBI" id="CHEBI:18420"/>
        <label>1</label>
        <note>catalytic</note>
    </ligand>
</feature>
<evidence type="ECO:0000313" key="5">
    <source>
        <dbReference type="EMBL" id="PQV53700.1"/>
    </source>
</evidence>
<dbReference type="PANTHER" id="PTHR20854">
    <property type="entry name" value="INOSITOL MONOPHOSPHATASE"/>
    <property type="match status" value="1"/>
</dbReference>
<dbReference type="InterPro" id="IPR020550">
    <property type="entry name" value="Inositol_monophosphatase_CS"/>
</dbReference>
<evidence type="ECO:0000256" key="4">
    <source>
        <dbReference type="PIRSR" id="PIRSR600760-2"/>
    </source>
</evidence>
<dbReference type="Pfam" id="PF00459">
    <property type="entry name" value="Inositol_P"/>
    <property type="match status" value="1"/>
</dbReference>
<comment type="caution">
    <text evidence="5">The sequence shown here is derived from an EMBL/GenBank/DDBJ whole genome shotgun (WGS) entry which is preliminary data.</text>
</comment>
<accession>A0A2S8RYQ9</accession>
<dbReference type="EMBL" id="PVEP01000013">
    <property type="protein sequence ID" value="PQV53700.1"/>
    <property type="molecule type" value="Genomic_DNA"/>
</dbReference>
<evidence type="ECO:0000256" key="2">
    <source>
        <dbReference type="ARBA" id="ARBA00022723"/>
    </source>
</evidence>
<dbReference type="GO" id="GO:0046872">
    <property type="term" value="F:metal ion binding"/>
    <property type="evidence" value="ECO:0007669"/>
    <property type="project" value="UniProtKB-KW"/>
</dbReference>
<evidence type="ECO:0000256" key="3">
    <source>
        <dbReference type="ARBA" id="ARBA00022842"/>
    </source>
</evidence>
<feature type="binding site" evidence="4">
    <location>
        <position position="67"/>
    </location>
    <ligand>
        <name>Mg(2+)</name>
        <dbReference type="ChEBI" id="CHEBI:18420"/>
        <label>1</label>
        <note>catalytic</note>
    </ligand>
</feature>
<evidence type="ECO:0000313" key="6">
    <source>
        <dbReference type="Proteomes" id="UP000238338"/>
    </source>
</evidence>
<dbReference type="CDD" id="cd01638">
    <property type="entry name" value="CysQ"/>
    <property type="match status" value="1"/>
</dbReference>
<dbReference type="OrthoDB" id="9785695at2"/>
<dbReference type="GO" id="GO:0006020">
    <property type="term" value="P:inositol metabolic process"/>
    <property type="evidence" value="ECO:0007669"/>
    <property type="project" value="TreeGrafter"/>
</dbReference>
<feature type="binding site" evidence="4">
    <location>
        <position position="87"/>
    </location>
    <ligand>
        <name>Mg(2+)</name>
        <dbReference type="ChEBI" id="CHEBI:18420"/>
        <label>1</label>
        <note>catalytic</note>
    </ligand>
</feature>
<dbReference type="SUPFAM" id="SSF56655">
    <property type="entry name" value="Carbohydrate phosphatase"/>
    <property type="match status" value="1"/>
</dbReference>
<organism evidence="5 6">
    <name type="scientific">Albidovulum denitrificans</name>
    <dbReference type="NCBI Taxonomy" id="404881"/>
    <lineage>
        <taxon>Bacteria</taxon>
        <taxon>Pseudomonadati</taxon>
        <taxon>Pseudomonadota</taxon>
        <taxon>Alphaproteobacteria</taxon>
        <taxon>Rhodobacterales</taxon>
        <taxon>Paracoccaceae</taxon>
        <taxon>Albidovulum</taxon>
    </lineage>
</organism>
<evidence type="ECO:0000256" key="1">
    <source>
        <dbReference type="ARBA" id="ARBA00009759"/>
    </source>
</evidence>
<feature type="binding site" evidence="4">
    <location>
        <position position="85"/>
    </location>
    <ligand>
        <name>Mg(2+)</name>
        <dbReference type="ChEBI" id="CHEBI:18420"/>
        <label>1</label>
        <note>catalytic</note>
    </ligand>
</feature>
<comment type="cofactor">
    <cofactor evidence="4">
        <name>Mg(2+)</name>
        <dbReference type="ChEBI" id="CHEBI:18420"/>
    </cofactor>
</comment>
<reference evidence="5 6" key="1">
    <citation type="submission" date="2018-02" db="EMBL/GenBank/DDBJ databases">
        <title>Genomic Encyclopedia of Archaeal and Bacterial Type Strains, Phase II (KMG-II): from individual species to whole genera.</title>
        <authorList>
            <person name="Goeker M."/>
        </authorList>
    </citation>
    <scope>NUCLEOTIDE SEQUENCE [LARGE SCALE GENOMIC DNA]</scope>
    <source>
        <strain evidence="5 6">DSM 18921</strain>
    </source>
</reference>
<dbReference type="Gene3D" id="3.40.190.80">
    <property type="match status" value="1"/>
</dbReference>
<dbReference type="PROSITE" id="PS00630">
    <property type="entry name" value="IMP_2"/>
    <property type="match status" value="1"/>
</dbReference>
<keyword evidence="6" id="KW-1185">Reference proteome</keyword>
<dbReference type="RefSeq" id="WP_105516422.1">
    <property type="nucleotide sequence ID" value="NZ_PVEP01000013.1"/>
</dbReference>
<gene>
    <name evidence="5" type="ORF">LX70_03885</name>
</gene>
<dbReference type="Gene3D" id="3.30.540.10">
    <property type="entry name" value="Fructose-1,6-Bisphosphatase, subunit A, domain 1"/>
    <property type="match status" value="1"/>
</dbReference>
<sequence length="271" mass="28910">MPGRDLDLLIDAARAAGRIAHGFWRQSPETWDKPGGAGPVTAADLAVDRMLKEELRAARPDYGWLSEETPDDPARLAHDRCFIVDPIDGTRAFIEGDTSFAHALAVAERGRVTAAVVYLPERDALYAATEDGPATLNGKPIAAAQPDHAGGATVLTSASTLAPEHWAGRTPPPVRRVFRASFAWRLCLVAEGRFDATLTLRPSWEWDIAAGDLIARRAGATVTDRSGAGLRFNRPDPRADGVIAAGGALWQVLQGGLATPGSQPPTLRKTL</sequence>
<dbReference type="PANTHER" id="PTHR20854:SF4">
    <property type="entry name" value="INOSITOL-1-MONOPHOSPHATASE-RELATED"/>
    <property type="match status" value="1"/>
</dbReference>
<keyword evidence="2 4" id="KW-0479">Metal-binding</keyword>
<protein>
    <submittedName>
        <fullName evidence="5">Myo-inositol-1(Or 4)-monophosphatase</fullName>
    </submittedName>
</protein>
<keyword evidence="3 4" id="KW-0460">Magnesium</keyword>